<sequence length="72" mass="7658">SNGTSHDLLRSGALGSPPLDSRSDHSRRLLKRTLSSQTALLRGSRASLLSSSGCGIPTDFPIHEFVANRNSP</sequence>
<dbReference type="AlphaFoldDB" id="A0A061QZZ7"/>
<accession>A0A061QZZ7</accession>
<feature type="non-terminal residue" evidence="2">
    <location>
        <position position="72"/>
    </location>
</feature>
<feature type="non-terminal residue" evidence="2">
    <location>
        <position position="1"/>
    </location>
</feature>
<evidence type="ECO:0000256" key="1">
    <source>
        <dbReference type="SAM" id="MobiDB-lite"/>
    </source>
</evidence>
<organism evidence="2">
    <name type="scientific">Tetraselmis sp. GSL018</name>
    <dbReference type="NCBI Taxonomy" id="582737"/>
    <lineage>
        <taxon>Eukaryota</taxon>
        <taxon>Viridiplantae</taxon>
        <taxon>Chlorophyta</taxon>
        <taxon>core chlorophytes</taxon>
        <taxon>Chlorodendrophyceae</taxon>
        <taxon>Chlorodendrales</taxon>
        <taxon>Chlorodendraceae</taxon>
        <taxon>Tetraselmis</taxon>
    </lineage>
</organism>
<evidence type="ECO:0000313" key="2">
    <source>
        <dbReference type="EMBL" id="JAC63876.1"/>
    </source>
</evidence>
<gene>
    <name evidence="2" type="ORF">TSPGSL018_19563</name>
</gene>
<dbReference type="EMBL" id="GBEZ01022988">
    <property type="protein sequence ID" value="JAC63876.1"/>
    <property type="molecule type" value="Transcribed_RNA"/>
</dbReference>
<feature type="region of interest" description="Disordered" evidence="1">
    <location>
        <begin position="1"/>
        <end position="25"/>
    </location>
</feature>
<reference evidence="2" key="1">
    <citation type="submission" date="2014-05" db="EMBL/GenBank/DDBJ databases">
        <title>The transcriptome of the halophilic microalga Tetraselmis sp. GSL018 isolated from the Great Salt Lake, Utah.</title>
        <authorList>
            <person name="Jinkerson R.E."/>
            <person name="D'Adamo S."/>
            <person name="Posewitz M.C."/>
        </authorList>
    </citation>
    <scope>NUCLEOTIDE SEQUENCE</scope>
    <source>
        <strain evidence="2">GSL018</strain>
    </source>
</reference>
<protein>
    <submittedName>
        <fullName evidence="2">Uncharacterized protein</fullName>
    </submittedName>
</protein>
<name>A0A061QZZ7_9CHLO</name>
<proteinExistence type="predicted"/>